<feature type="compositionally biased region" description="Basic residues" evidence="2">
    <location>
        <begin position="42"/>
        <end position="51"/>
    </location>
</feature>
<dbReference type="InterPro" id="IPR031824">
    <property type="entry name" value="RNF220_mid"/>
</dbReference>
<reference evidence="4 5" key="1">
    <citation type="submission" date="2023-04" db="EMBL/GenBank/DDBJ databases">
        <title>Genome of Basidiobolus ranarum AG-B5.</title>
        <authorList>
            <person name="Stajich J.E."/>
            <person name="Carter-House D."/>
            <person name="Gryganskyi A."/>
        </authorList>
    </citation>
    <scope>NUCLEOTIDE SEQUENCE [LARGE SCALE GENOMIC DNA]</scope>
    <source>
        <strain evidence="4 5">AG-B5</strain>
    </source>
</reference>
<protein>
    <recommendedName>
        <fullName evidence="3">RING-type domain-containing protein</fullName>
    </recommendedName>
</protein>
<evidence type="ECO:0000313" key="4">
    <source>
        <dbReference type="EMBL" id="KAK9720719.1"/>
    </source>
</evidence>
<dbReference type="SUPFAM" id="SSF57850">
    <property type="entry name" value="RING/U-box"/>
    <property type="match status" value="1"/>
</dbReference>
<comment type="caution">
    <text evidence="4">The sequence shown here is derived from an EMBL/GenBank/DDBJ whole genome shotgun (WGS) entry which is preliminary data.</text>
</comment>
<proteinExistence type="predicted"/>
<keyword evidence="1" id="KW-0862">Zinc</keyword>
<keyword evidence="1" id="KW-0479">Metal-binding</keyword>
<evidence type="ECO:0000313" key="5">
    <source>
        <dbReference type="Proteomes" id="UP001479436"/>
    </source>
</evidence>
<dbReference type="InterPro" id="IPR040178">
    <property type="entry name" value="RNF220_RING"/>
</dbReference>
<dbReference type="PROSITE" id="PS50089">
    <property type="entry name" value="ZF_RING_2"/>
    <property type="match status" value="1"/>
</dbReference>
<evidence type="ECO:0000256" key="1">
    <source>
        <dbReference type="PROSITE-ProRule" id="PRU00175"/>
    </source>
</evidence>
<dbReference type="CDD" id="cd16563">
    <property type="entry name" value="RING-HC_RNF220"/>
    <property type="match status" value="1"/>
</dbReference>
<dbReference type="PANTHER" id="PTHR13459:SF1">
    <property type="entry name" value="E3 UBIQUITIN-PROTEIN LIGASE RNF220 ISOFORM X1"/>
    <property type="match status" value="1"/>
</dbReference>
<keyword evidence="5" id="KW-1185">Reference proteome</keyword>
<feature type="compositionally biased region" description="Polar residues" evidence="2">
    <location>
        <begin position="95"/>
        <end position="118"/>
    </location>
</feature>
<dbReference type="InterPro" id="IPR001841">
    <property type="entry name" value="Znf_RING"/>
</dbReference>
<dbReference type="InterPro" id="IPR052443">
    <property type="entry name" value="E3_ubiq-ligase_RNF220-like"/>
</dbReference>
<dbReference type="Proteomes" id="UP001479436">
    <property type="component" value="Unassembled WGS sequence"/>
</dbReference>
<gene>
    <name evidence="4" type="ORF">K7432_003951</name>
</gene>
<dbReference type="InterPro" id="IPR013083">
    <property type="entry name" value="Znf_RING/FYVE/PHD"/>
</dbReference>
<dbReference type="EMBL" id="JASJQH010007004">
    <property type="protein sequence ID" value="KAK9720719.1"/>
    <property type="molecule type" value="Genomic_DNA"/>
</dbReference>
<feature type="compositionally biased region" description="Low complexity" evidence="2">
    <location>
        <begin position="52"/>
        <end position="66"/>
    </location>
</feature>
<dbReference type="PANTHER" id="PTHR13459">
    <property type="entry name" value="E3 UBIQUITIN-PROTEIN LIGASE RNF220 ISOFORM X1"/>
    <property type="match status" value="1"/>
</dbReference>
<dbReference type="Pfam" id="PF15926">
    <property type="entry name" value="RNF220"/>
    <property type="match status" value="1"/>
</dbReference>
<sequence length="352" mass="38689">MSERIFIKLPLSAFKNLPSETEPKEALSPNSLSDMAESSTPPKRRRGRPLGKRASPLTPLSISPTSKRGAAVAAREKLTSSNKKAKETKGRKSKTGANSRSPRGTSKNSPNSSNERPSQTCFICEAPLTGDIMEITQHIDQCLGTHEELSNSPDASTPSSVDSTQFVEYEWAGQSRVRATSLLEAGFAGTGFVPCQKEQDVEDDLDIDQVEAEMYGQSQFSDRDILILKDRGDEEGLQYENDTCPVDTSSVQVHQPLHPSVPDASDVNLGTSDNATKLLIESLKAQVQQQKNISEAVQRCVICLDPYRSPLVSVSCWHVHCEKCWLHTLGAKKLCPQCQCITQPTDLRKIYL</sequence>
<evidence type="ECO:0000256" key="2">
    <source>
        <dbReference type="SAM" id="MobiDB-lite"/>
    </source>
</evidence>
<feature type="domain" description="RING-type" evidence="3">
    <location>
        <begin position="300"/>
        <end position="339"/>
    </location>
</feature>
<name>A0ABR2W5C6_9FUNG</name>
<accession>A0ABR2W5C6</accession>
<dbReference type="Gene3D" id="3.30.40.10">
    <property type="entry name" value="Zinc/RING finger domain, C3HC4 (zinc finger)"/>
    <property type="match status" value="1"/>
</dbReference>
<dbReference type="Pfam" id="PF13923">
    <property type="entry name" value="zf-C3HC4_2"/>
    <property type="match status" value="1"/>
</dbReference>
<keyword evidence="1" id="KW-0863">Zinc-finger</keyword>
<evidence type="ECO:0000259" key="3">
    <source>
        <dbReference type="PROSITE" id="PS50089"/>
    </source>
</evidence>
<organism evidence="4 5">
    <name type="scientific">Basidiobolus ranarum</name>
    <dbReference type="NCBI Taxonomy" id="34480"/>
    <lineage>
        <taxon>Eukaryota</taxon>
        <taxon>Fungi</taxon>
        <taxon>Fungi incertae sedis</taxon>
        <taxon>Zoopagomycota</taxon>
        <taxon>Entomophthoromycotina</taxon>
        <taxon>Basidiobolomycetes</taxon>
        <taxon>Basidiobolales</taxon>
        <taxon>Basidiobolaceae</taxon>
        <taxon>Basidiobolus</taxon>
    </lineage>
</organism>
<feature type="compositionally biased region" description="Basic and acidic residues" evidence="2">
    <location>
        <begin position="74"/>
        <end position="90"/>
    </location>
</feature>
<feature type="compositionally biased region" description="Polar residues" evidence="2">
    <location>
        <begin position="28"/>
        <end position="40"/>
    </location>
</feature>
<feature type="region of interest" description="Disordered" evidence="2">
    <location>
        <begin position="9"/>
        <end position="118"/>
    </location>
</feature>